<feature type="transmembrane region" description="Helical" evidence="8">
    <location>
        <begin position="132"/>
        <end position="153"/>
    </location>
</feature>
<comment type="subcellular location">
    <subcellularLocation>
        <location evidence="1 8">Cell membrane</location>
        <topology evidence="1 8">Multi-pass membrane protein</topology>
    </subcellularLocation>
</comment>
<dbReference type="InterPro" id="IPR006702">
    <property type="entry name" value="CASP_dom"/>
</dbReference>
<sequence>MSNSDEPQNHVEPAHTSRNDPSPSSTFDVESQPVPETGFGIPNILRRWRREDLIRKGSLALIGLTFIFSVLAFIVMASNQHGPGRNFNEYEEYRYLLAIAILSSLYTGVQALRHVHQLSTGKTMFQDRTSALIDFCGDQVMAYFLISSTSAAIPMTNRIREGADNIFSDSSAAAISMSFFAFVSLAISAIISGYKLSTQSYI</sequence>
<evidence type="ECO:0000256" key="9">
    <source>
        <dbReference type="SAM" id="MobiDB-lite"/>
    </source>
</evidence>
<evidence type="ECO:0000313" key="14">
    <source>
        <dbReference type="RefSeq" id="XP_031384770.1"/>
    </source>
</evidence>
<feature type="compositionally biased region" description="Polar residues" evidence="9">
    <location>
        <begin position="19"/>
        <end position="29"/>
    </location>
</feature>
<comment type="subunit">
    <text evidence="3 8">Homodimer and heterodimers.</text>
</comment>
<proteinExistence type="inferred from homology"/>
<accession>A0A218WVJ9</accession>
<dbReference type="PANTHER" id="PTHR33573:SF57">
    <property type="entry name" value="CASP-LIKE PROTEIN 4B1"/>
    <property type="match status" value="1"/>
</dbReference>
<dbReference type="EMBL" id="MTKT01003159">
    <property type="protein sequence ID" value="OWM76673.1"/>
    <property type="molecule type" value="Genomic_DNA"/>
</dbReference>
<dbReference type="OrthoDB" id="1924823at2759"/>
<dbReference type="GO" id="GO:0005886">
    <property type="term" value="C:plasma membrane"/>
    <property type="evidence" value="ECO:0007669"/>
    <property type="project" value="UniProtKB-SubCell"/>
</dbReference>
<dbReference type="PANTHER" id="PTHR33573">
    <property type="entry name" value="CASP-LIKE PROTEIN 4A4"/>
    <property type="match status" value="1"/>
</dbReference>
<keyword evidence="5 8" id="KW-0812">Transmembrane</keyword>
<feature type="transmembrane region" description="Helical" evidence="8">
    <location>
        <begin position="57"/>
        <end position="75"/>
    </location>
</feature>
<organism evidence="11 12">
    <name type="scientific">Punica granatum</name>
    <name type="common">Pomegranate</name>
    <dbReference type="NCBI Taxonomy" id="22663"/>
    <lineage>
        <taxon>Eukaryota</taxon>
        <taxon>Viridiplantae</taxon>
        <taxon>Streptophyta</taxon>
        <taxon>Embryophyta</taxon>
        <taxon>Tracheophyta</taxon>
        <taxon>Spermatophyta</taxon>
        <taxon>Magnoliopsida</taxon>
        <taxon>eudicotyledons</taxon>
        <taxon>Gunneridae</taxon>
        <taxon>Pentapetalae</taxon>
        <taxon>rosids</taxon>
        <taxon>malvids</taxon>
        <taxon>Myrtales</taxon>
        <taxon>Lythraceae</taxon>
        <taxon>Punica</taxon>
    </lineage>
</organism>
<dbReference type="Proteomes" id="UP000515151">
    <property type="component" value="Chromosome 3"/>
</dbReference>
<evidence type="ECO:0000313" key="13">
    <source>
        <dbReference type="Proteomes" id="UP000515151"/>
    </source>
</evidence>
<evidence type="ECO:0000256" key="3">
    <source>
        <dbReference type="ARBA" id="ARBA00011489"/>
    </source>
</evidence>
<keyword evidence="13" id="KW-1185">Reference proteome</keyword>
<keyword evidence="7 8" id="KW-0472">Membrane</keyword>
<dbReference type="AlphaFoldDB" id="A0A218WVJ9"/>
<evidence type="ECO:0000313" key="12">
    <source>
        <dbReference type="Proteomes" id="UP000197138"/>
    </source>
</evidence>
<evidence type="ECO:0000256" key="2">
    <source>
        <dbReference type="ARBA" id="ARBA00007651"/>
    </source>
</evidence>
<dbReference type="GeneID" id="116198686"/>
<reference evidence="11" key="2">
    <citation type="submission" date="2017-06" db="EMBL/GenBank/DDBJ databases">
        <title>The pomegranate genome and the genomics of punicalagin biosynthesis.</title>
        <authorList>
            <person name="Xu C."/>
        </authorList>
    </citation>
    <scope>NUCLEOTIDE SEQUENCE [LARGE SCALE GENOMIC DNA]</scope>
    <source>
        <tissue evidence="11">Fresh leaf</tissue>
    </source>
</reference>
<evidence type="ECO:0000256" key="7">
    <source>
        <dbReference type="ARBA" id="ARBA00023136"/>
    </source>
</evidence>
<feature type="region of interest" description="Disordered" evidence="9">
    <location>
        <begin position="1"/>
        <end position="35"/>
    </location>
</feature>
<feature type="transmembrane region" description="Helical" evidence="8">
    <location>
        <begin position="95"/>
        <end position="112"/>
    </location>
</feature>
<comment type="similarity">
    <text evidence="2 8">Belongs to the Casparian strip membrane proteins (CASP) family.</text>
</comment>
<feature type="transmembrane region" description="Helical" evidence="8">
    <location>
        <begin position="173"/>
        <end position="194"/>
    </location>
</feature>
<reference evidence="13" key="3">
    <citation type="journal article" date="2020" name="Plant Biotechnol. J.">
        <title>The pomegranate (Punica granatum L.) draft genome dissects genetic divergence between soft- and hard-seeded cultivars.</title>
        <authorList>
            <person name="Luo X."/>
            <person name="Li H."/>
            <person name="Wu Z."/>
            <person name="Yao W."/>
            <person name="Zhao P."/>
            <person name="Cao D."/>
            <person name="Yu H."/>
            <person name="Li K."/>
            <person name="Poudel K."/>
            <person name="Zhao D."/>
            <person name="Zhang F."/>
            <person name="Xia X."/>
            <person name="Chen L."/>
            <person name="Wang Q."/>
            <person name="Jing D."/>
            <person name="Cao S."/>
        </authorList>
    </citation>
    <scope>NUCLEOTIDE SEQUENCE [LARGE SCALE GENOMIC DNA]</scope>
</reference>
<reference evidence="14" key="4">
    <citation type="submission" date="2025-04" db="UniProtKB">
        <authorList>
            <consortium name="RefSeq"/>
        </authorList>
    </citation>
    <scope>IDENTIFICATION</scope>
    <source>
        <tissue evidence="14">Leaf</tissue>
    </source>
</reference>
<evidence type="ECO:0000256" key="5">
    <source>
        <dbReference type="ARBA" id="ARBA00022692"/>
    </source>
</evidence>
<name>A0A218WVJ9_PUNGR</name>
<evidence type="ECO:0000256" key="1">
    <source>
        <dbReference type="ARBA" id="ARBA00004651"/>
    </source>
</evidence>
<evidence type="ECO:0000313" key="11">
    <source>
        <dbReference type="EMBL" id="OWM76673.1"/>
    </source>
</evidence>
<gene>
    <name evidence="14" type="primary">LOC116198686</name>
    <name evidence="11" type="ORF">CDL15_Pgr009238</name>
</gene>
<protein>
    <recommendedName>
        <fullName evidence="8">CASP-like protein</fullName>
    </recommendedName>
</protein>
<keyword evidence="4 8" id="KW-1003">Cell membrane</keyword>
<reference evidence="12" key="1">
    <citation type="journal article" date="2017" name="Plant J.">
        <title>The pomegranate (Punica granatum L.) genome and the genomics of punicalagin biosynthesis.</title>
        <authorList>
            <person name="Qin G."/>
            <person name="Xu C."/>
            <person name="Ming R."/>
            <person name="Tang H."/>
            <person name="Guyot R."/>
            <person name="Kramer E.M."/>
            <person name="Hu Y."/>
            <person name="Yi X."/>
            <person name="Qi Y."/>
            <person name="Xu X."/>
            <person name="Gao Z."/>
            <person name="Pan H."/>
            <person name="Jian J."/>
            <person name="Tian Y."/>
            <person name="Yue Z."/>
            <person name="Xu Y."/>
        </authorList>
    </citation>
    <scope>NUCLEOTIDE SEQUENCE [LARGE SCALE GENOMIC DNA]</scope>
    <source>
        <strain evidence="12">cv. Dabenzi</strain>
    </source>
</reference>
<evidence type="ECO:0000259" key="10">
    <source>
        <dbReference type="Pfam" id="PF04535"/>
    </source>
</evidence>
<keyword evidence="6 8" id="KW-1133">Transmembrane helix</keyword>
<feature type="domain" description="Casparian strip membrane protein" evidence="10">
    <location>
        <begin position="54"/>
        <end position="183"/>
    </location>
</feature>
<evidence type="ECO:0000256" key="4">
    <source>
        <dbReference type="ARBA" id="ARBA00022475"/>
    </source>
</evidence>
<evidence type="ECO:0000256" key="6">
    <source>
        <dbReference type="ARBA" id="ARBA00022989"/>
    </source>
</evidence>
<feature type="compositionally biased region" description="Basic and acidic residues" evidence="9">
    <location>
        <begin position="7"/>
        <end position="18"/>
    </location>
</feature>
<evidence type="ECO:0000256" key="8">
    <source>
        <dbReference type="RuleBase" id="RU361233"/>
    </source>
</evidence>
<dbReference type="Pfam" id="PF04535">
    <property type="entry name" value="CASP_dom"/>
    <property type="match status" value="1"/>
</dbReference>
<dbReference type="Proteomes" id="UP000197138">
    <property type="component" value="Unassembled WGS sequence"/>
</dbReference>
<dbReference type="RefSeq" id="XP_031384770.1">
    <property type="nucleotide sequence ID" value="XM_031528910.1"/>
</dbReference>